<dbReference type="KEGG" id="tni:TVNIR_2129"/>
<dbReference type="Pfam" id="PF13699">
    <property type="entry name" value="eCIS_core"/>
    <property type="match status" value="1"/>
</dbReference>
<dbReference type="EMBL" id="CP003989">
    <property type="protein sequence ID" value="AGA33787.1"/>
    <property type="molecule type" value="Genomic_DNA"/>
</dbReference>
<evidence type="ECO:0000256" key="1">
    <source>
        <dbReference type="SAM" id="MobiDB-lite"/>
    </source>
</evidence>
<keyword evidence="4" id="KW-1185">Reference proteome</keyword>
<name>L0DXQ2_THIND</name>
<reference evidence="3" key="1">
    <citation type="submission" date="2015-12" db="EMBL/GenBank/DDBJ databases">
        <authorList>
            <person name="Tikhonova T.V."/>
            <person name="Pavlov A.R."/>
            <person name="Beletsky A.V."/>
            <person name="Mardanov A.V."/>
            <person name="Sorokin D.Y."/>
            <person name="Ravin N.V."/>
            <person name="Popov V.O."/>
        </authorList>
    </citation>
    <scope>NUCLEOTIDE SEQUENCE</scope>
    <source>
        <strain evidence="3">DSM 14787</strain>
    </source>
</reference>
<organism evidence="3 4">
    <name type="scientific">Thioalkalivibrio nitratireducens (strain DSM 14787 / UNIQEM 213 / ALEN2)</name>
    <dbReference type="NCBI Taxonomy" id="1255043"/>
    <lineage>
        <taxon>Bacteria</taxon>
        <taxon>Pseudomonadati</taxon>
        <taxon>Pseudomonadota</taxon>
        <taxon>Gammaproteobacteria</taxon>
        <taxon>Chromatiales</taxon>
        <taxon>Ectothiorhodospiraceae</taxon>
        <taxon>Thioalkalivibrio</taxon>
    </lineage>
</organism>
<dbReference type="HOGENOM" id="CLU_285281_0_0_6"/>
<feature type="compositionally biased region" description="Low complexity" evidence="1">
    <location>
        <begin position="94"/>
        <end position="111"/>
    </location>
</feature>
<dbReference type="InterPro" id="IPR025295">
    <property type="entry name" value="eCIS_core_dom"/>
</dbReference>
<dbReference type="eggNOG" id="COG3064">
    <property type="taxonomic scope" value="Bacteria"/>
</dbReference>
<feature type="region of interest" description="Disordered" evidence="1">
    <location>
        <begin position="1"/>
        <end position="184"/>
    </location>
</feature>
<dbReference type="AlphaFoldDB" id="L0DXQ2"/>
<evidence type="ECO:0000313" key="3">
    <source>
        <dbReference type="EMBL" id="AGA33787.1"/>
    </source>
</evidence>
<proteinExistence type="predicted"/>
<dbReference type="PATRIC" id="fig|1255043.3.peg.2149"/>
<dbReference type="Proteomes" id="UP000010809">
    <property type="component" value="Chromosome"/>
</dbReference>
<feature type="domain" description="eCIS core" evidence="2">
    <location>
        <begin position="208"/>
        <end position="284"/>
    </location>
</feature>
<evidence type="ECO:0000313" key="4">
    <source>
        <dbReference type="Proteomes" id="UP000010809"/>
    </source>
</evidence>
<feature type="compositionally biased region" description="Basic and acidic residues" evidence="1">
    <location>
        <begin position="150"/>
        <end position="167"/>
    </location>
</feature>
<protein>
    <recommendedName>
        <fullName evidence="2">eCIS core domain-containing protein</fullName>
    </recommendedName>
</protein>
<dbReference type="STRING" id="1255043.TVNIR_2129"/>
<feature type="compositionally biased region" description="Basic and acidic residues" evidence="1">
    <location>
        <begin position="124"/>
        <end position="143"/>
    </location>
</feature>
<gene>
    <name evidence="3" type="ordered locus">TVNIR_2129</name>
</gene>
<sequence length="1228" mass="132654">MAQMIQKPRSGARTVEAKPASRPSRKAIARKPAYLQAKLAVSHPQDAQEQEADRVADEISRTPRAAGPRAVQRNASEGSPQENHELDEQQPVVAAARALSRLSSGLPAAAREQADDELAAAMRQPEEAEPVMREVAEPDEAMREPAGPEEAMREAFEESETLQRQEGEEIAQARAAREAGTEVDEVAGQPLDAETEAAIEARIGRGDPLREGVLHDMQTRFGRSFEQVRIHTDAEAAALCARIRARAFTVGSDVFFGPGEFDPGTERGRNLLAHELAHVVQQTGSARRQVQRDGDGSTAAGRFGEKKRGYIEFPHLAVPQELVSDYRRLAPFILHKSYSRARNDQTDVWRRSIRVDATVTKLQALVRGSPAHFLFEVPSARAYPRANEGRGRATEFLNTSSVADAARQAAIPRWDKEGNPHASRGNRGGNMGSYDVDHKVEQRFGARVPTGDFALRDDIHAMPNFFLLDGNINRNTKVNKLNIAIESALERFRRDNDEVYGGKQFSEWATRALMGRLSLKFMGATGGDAIGASGNNVWTQSEIERGDHIDALRPDAGDQARIFFRTAEDLERQVPANRRLILFGNTRKTVNPNGPASYRNMLAPFVLSRIENEDADDLLRFSIRLPPRGGLPAKDLEDPLVIKSLDGSERIGYAPMARFPLLMGLYRVARGESSSVLQHNAFSPISVDNWEVTEQGLVIQGEILPALPMLGNAGIHFEIAGNDIILYKTFSVTDISVPAPLSIDGCTLTVSGGTRGLRAEGQVDFAVDKLGTGYLRGLVGSDRKFGVEGSFDFNSEIFDPARITLGYRDDAFYGEGIIGIPASKVPGIRSATIAARFNEDGFAANGDAELDVPGVENGTMTVSYSDEEGLTVGGSFNLSSETPGIRSGTVRASLREREDGEGYALCATGEAVPDIPGFHSRLRVSYEDGAITAEAEAEYARGMLAGSIRAGATNRTLDADGNPTGEPGEEIVVYGGGSVTVQIAPWLQGTAGIAFAPDGEVTVTGEIALPSELPIFGRREFERSFFNISVQVPIITGVVAEIGGGLSASAVIGPGVIDRLRLGIEYNPAREQDTHVTGAAHLSIPASAGLRLSANAGIGLGITGASATGGLEIGGTLGVSGAAEAGVNIDWMPSRGLELNARVGVHAQPSFTFDISGYVRVRVLGKSLYYNRWELASLRYGSDMRFGIHLPVHYVEGEPFDISLNDIEFEVPNIDTRRLVRGLIARIK</sequence>
<evidence type="ECO:0000259" key="2">
    <source>
        <dbReference type="Pfam" id="PF13699"/>
    </source>
</evidence>
<accession>L0DXQ2</accession>
<feature type="compositionally biased region" description="Basic and acidic residues" evidence="1">
    <location>
        <begin position="51"/>
        <end position="61"/>
    </location>
</feature>